<name>A0A150LL86_9BACI</name>
<dbReference type="AlphaFoldDB" id="A0A150LL86"/>
<dbReference type="Proteomes" id="UP000075683">
    <property type="component" value="Unassembled WGS sequence"/>
</dbReference>
<dbReference type="EMBL" id="LQYT01000088">
    <property type="protein sequence ID" value="KYD12980.1"/>
    <property type="molecule type" value="Genomic_DNA"/>
</dbReference>
<evidence type="ECO:0000313" key="2">
    <source>
        <dbReference type="Proteomes" id="UP000075683"/>
    </source>
</evidence>
<organism evidence="1 2">
    <name type="scientific">Caldibacillus debilis</name>
    <dbReference type="NCBI Taxonomy" id="301148"/>
    <lineage>
        <taxon>Bacteria</taxon>
        <taxon>Bacillati</taxon>
        <taxon>Bacillota</taxon>
        <taxon>Bacilli</taxon>
        <taxon>Bacillales</taxon>
        <taxon>Bacillaceae</taxon>
        <taxon>Caldibacillus</taxon>
    </lineage>
</organism>
<protein>
    <submittedName>
        <fullName evidence="1">Uncharacterized protein</fullName>
    </submittedName>
</protein>
<accession>A0A150LL86</accession>
<reference evidence="1 2" key="1">
    <citation type="submission" date="2016-01" db="EMBL/GenBank/DDBJ databases">
        <title>Draft Genome Sequences of Seven Thermophilic Sporeformers Isolated from Foods.</title>
        <authorList>
            <person name="Berendsen E.M."/>
            <person name="Wells-Bennik M.H."/>
            <person name="Krawcyk A.O."/>
            <person name="De Jong A."/>
            <person name="Holsappel S."/>
            <person name="Eijlander R.T."/>
            <person name="Kuipers O.P."/>
        </authorList>
    </citation>
    <scope>NUCLEOTIDE SEQUENCE [LARGE SCALE GENOMIC DNA]</scope>
    <source>
        <strain evidence="1 2">B4135</strain>
    </source>
</reference>
<gene>
    <name evidence="1" type="ORF">B4135_0666</name>
</gene>
<proteinExistence type="predicted"/>
<comment type="caution">
    <text evidence="1">The sequence shown here is derived from an EMBL/GenBank/DDBJ whole genome shotgun (WGS) entry which is preliminary data.</text>
</comment>
<evidence type="ECO:0000313" key="1">
    <source>
        <dbReference type="EMBL" id="KYD12980.1"/>
    </source>
</evidence>
<sequence length="64" mass="7271">MGDPILTTTILDRLLHDSIIMKRSSNKKNWRNDKVLLGNFKTAILGKNQTALTALQSAIDEYRQ</sequence>